<evidence type="ECO:0000256" key="4">
    <source>
        <dbReference type="ARBA" id="ARBA00022728"/>
    </source>
</evidence>
<evidence type="ECO:0000256" key="3">
    <source>
        <dbReference type="ARBA" id="ARBA00022664"/>
    </source>
</evidence>
<protein>
    <recommendedName>
        <fullName evidence="8">Pre-mRNA-processing factor 17</fullName>
    </recommendedName>
</protein>
<dbReference type="CDD" id="cd00200">
    <property type="entry name" value="WD40"/>
    <property type="match status" value="1"/>
</dbReference>
<sequence length="576" mass="64897">MDWLNDYGDEGEGKDNGRKEQPAAEEPSAAPAAAPAPSAPSLAVVNVAPDVDTHEEERVAMHDPNAKQIYTNPTAESLFAPLQGPVHPYKVDQLYAGHRNHLTGHLEAHNLPHFAFHREYHTFHSVGAAADPSDYSIPGKRRVGAMEEPTEGPTNIFEKAQRKDSRKRVKNSDPASDDYLGPWAPFVGEAERREELMREAEENKQTVAEIEAAAAASRRENLPEPPSESSDKGGERVTSIFHGKSERDYQGRSWIDPKGDQTIERSGDKANYIPKQCIYTYTGHTAGVNTVRFFPKTGHLMMSASMDTKIKIWDVYNQRKCIRTYTGHDKAVRDIQFTNDGRRFYSCSYDRNINLWDTETGKIIGTFTNGKTPYCVTIHPDDDKQNVFLIGSSDKKAVQFDADTGQITQEYNEHLGAVNTVTFVDDNNLLVTTSDDKKLFVWEFGIPVVVKHIAEPFMQSMPAVKVHPSKRYLACQSMDNQIVVYECVGRFRYQGRKRFKGHTNAGYGIQLDFSPDGRFITSGDINGKLWFWDWKTMKNYRTLKGHDGVCIGCAWHPTMTSRVATCGWDGLIKFWD</sequence>
<feature type="compositionally biased region" description="Basic and acidic residues" evidence="10">
    <location>
        <begin position="11"/>
        <end position="22"/>
    </location>
</feature>
<feature type="region of interest" description="Disordered" evidence="10">
    <location>
        <begin position="1"/>
        <end position="42"/>
    </location>
</feature>
<dbReference type="PROSITE" id="PS00678">
    <property type="entry name" value="WD_REPEATS_1"/>
    <property type="match status" value="1"/>
</dbReference>
<evidence type="ECO:0000256" key="6">
    <source>
        <dbReference type="ARBA" id="ARBA00023187"/>
    </source>
</evidence>
<dbReference type="PRINTS" id="PR00320">
    <property type="entry name" value="GPROTEINBRPT"/>
</dbReference>
<evidence type="ECO:0000256" key="8">
    <source>
        <dbReference type="ARBA" id="ARBA00068146"/>
    </source>
</evidence>
<feature type="region of interest" description="Disordered" evidence="10">
    <location>
        <begin position="145"/>
        <end position="184"/>
    </location>
</feature>
<keyword evidence="3" id="KW-0507">mRNA processing</keyword>
<keyword evidence="7" id="KW-0539">Nucleus</keyword>
<feature type="repeat" description="WD" evidence="9">
    <location>
        <begin position="543"/>
        <end position="576"/>
    </location>
</feature>
<feature type="region of interest" description="Disordered" evidence="10">
    <location>
        <begin position="214"/>
        <end position="236"/>
    </location>
</feature>
<dbReference type="GO" id="GO:0000398">
    <property type="term" value="P:mRNA splicing, via spliceosome"/>
    <property type="evidence" value="ECO:0007669"/>
    <property type="project" value="InterPro"/>
</dbReference>
<dbReference type="InterPro" id="IPR032847">
    <property type="entry name" value="PRPF17"/>
</dbReference>
<evidence type="ECO:0000256" key="5">
    <source>
        <dbReference type="ARBA" id="ARBA00022737"/>
    </source>
</evidence>
<evidence type="ECO:0000256" key="10">
    <source>
        <dbReference type="SAM" id="MobiDB-lite"/>
    </source>
</evidence>
<keyword evidence="5" id="KW-0677">Repeat</keyword>
<feature type="compositionally biased region" description="Low complexity" evidence="10">
    <location>
        <begin position="24"/>
        <end position="42"/>
    </location>
</feature>
<keyword evidence="12" id="KW-1185">Reference proteome</keyword>
<reference evidence="11 12" key="1">
    <citation type="submission" date="2014-11" db="EMBL/GenBank/DDBJ databases">
        <authorList>
            <person name="Zhu J."/>
            <person name="Qi W."/>
            <person name="Song R."/>
        </authorList>
    </citation>
    <scope>NUCLEOTIDE SEQUENCE [LARGE SCALE GENOMIC DNA]</scope>
</reference>
<evidence type="ECO:0000313" key="12">
    <source>
        <dbReference type="Proteomes" id="UP000041254"/>
    </source>
</evidence>
<evidence type="ECO:0000313" key="11">
    <source>
        <dbReference type="EMBL" id="CEM27201.1"/>
    </source>
</evidence>
<dbReference type="FunFam" id="2.130.10.10:FF:000034">
    <property type="entry name" value="Pre-mRNA-processing factor 17, putative"/>
    <property type="match status" value="1"/>
</dbReference>
<dbReference type="InterPro" id="IPR019775">
    <property type="entry name" value="WD40_repeat_CS"/>
</dbReference>
<feature type="repeat" description="WD" evidence="9">
    <location>
        <begin position="411"/>
        <end position="443"/>
    </location>
</feature>
<dbReference type="AlphaFoldDB" id="A0A0G4GDF2"/>
<dbReference type="EMBL" id="CDMY01000632">
    <property type="protein sequence ID" value="CEM27201.1"/>
    <property type="molecule type" value="Genomic_DNA"/>
</dbReference>
<keyword evidence="2 9" id="KW-0853">WD repeat</keyword>
<dbReference type="VEuPathDB" id="CryptoDB:Vbra_9890"/>
<dbReference type="PhylomeDB" id="A0A0G4GDF2"/>
<evidence type="ECO:0000256" key="9">
    <source>
        <dbReference type="PROSITE-ProRule" id="PRU00221"/>
    </source>
</evidence>
<accession>A0A0G4GDF2</accession>
<proteinExistence type="predicted"/>
<dbReference type="Gene3D" id="2.130.10.10">
    <property type="entry name" value="YVTN repeat-like/Quinoprotein amine dehydrogenase"/>
    <property type="match status" value="1"/>
</dbReference>
<dbReference type="InterPro" id="IPR015943">
    <property type="entry name" value="WD40/YVTN_repeat-like_dom_sf"/>
</dbReference>
<dbReference type="PANTHER" id="PTHR43979">
    <property type="entry name" value="PRE-MRNA-PROCESSING FACTOR 17"/>
    <property type="match status" value="1"/>
</dbReference>
<dbReference type="PROSITE" id="PS50082">
    <property type="entry name" value="WD_REPEATS_2"/>
    <property type="match status" value="5"/>
</dbReference>
<gene>
    <name evidence="11" type="ORF">Vbra_9890</name>
</gene>
<evidence type="ECO:0000256" key="2">
    <source>
        <dbReference type="ARBA" id="ARBA00022574"/>
    </source>
</evidence>
<keyword evidence="6" id="KW-0508">mRNA splicing</keyword>
<dbReference type="InterPro" id="IPR036322">
    <property type="entry name" value="WD40_repeat_dom_sf"/>
</dbReference>
<dbReference type="STRING" id="1169540.A0A0G4GDF2"/>
<dbReference type="PANTHER" id="PTHR43979:SF1">
    <property type="entry name" value="PRE-MRNA-PROCESSING FACTOR 17"/>
    <property type="match status" value="1"/>
</dbReference>
<organism evidence="11 12">
    <name type="scientific">Vitrella brassicaformis (strain CCMP3155)</name>
    <dbReference type="NCBI Taxonomy" id="1169540"/>
    <lineage>
        <taxon>Eukaryota</taxon>
        <taxon>Sar</taxon>
        <taxon>Alveolata</taxon>
        <taxon>Colpodellida</taxon>
        <taxon>Vitrellaceae</taxon>
        <taxon>Vitrella</taxon>
    </lineage>
</organism>
<dbReference type="GO" id="GO:0071013">
    <property type="term" value="C:catalytic step 2 spliceosome"/>
    <property type="evidence" value="ECO:0007669"/>
    <property type="project" value="InterPro"/>
</dbReference>
<dbReference type="Pfam" id="PF00400">
    <property type="entry name" value="WD40"/>
    <property type="match status" value="5"/>
</dbReference>
<dbReference type="SMART" id="SM00320">
    <property type="entry name" value="WD40"/>
    <property type="match status" value="7"/>
</dbReference>
<dbReference type="FunCoup" id="A0A0G4GDF2">
    <property type="interactions" value="473"/>
</dbReference>
<dbReference type="SUPFAM" id="SSF50978">
    <property type="entry name" value="WD40 repeat-like"/>
    <property type="match status" value="1"/>
</dbReference>
<dbReference type="InterPro" id="IPR020472">
    <property type="entry name" value="WD40_PAC1"/>
</dbReference>
<comment type="subcellular location">
    <subcellularLocation>
        <location evidence="1">Nucleus</location>
    </subcellularLocation>
</comment>
<dbReference type="InterPro" id="IPR001680">
    <property type="entry name" value="WD40_rpt"/>
</dbReference>
<feature type="repeat" description="WD" evidence="9">
    <location>
        <begin position="325"/>
        <end position="366"/>
    </location>
</feature>
<keyword evidence="4" id="KW-0747">Spliceosome</keyword>
<dbReference type="Proteomes" id="UP000041254">
    <property type="component" value="Unassembled WGS sequence"/>
</dbReference>
<dbReference type="InParanoid" id="A0A0G4GDF2"/>
<name>A0A0G4GDF2_VITBC</name>
<evidence type="ECO:0000256" key="7">
    <source>
        <dbReference type="ARBA" id="ARBA00023242"/>
    </source>
</evidence>
<feature type="repeat" description="WD" evidence="9">
    <location>
        <begin position="281"/>
        <end position="315"/>
    </location>
</feature>
<dbReference type="PROSITE" id="PS50294">
    <property type="entry name" value="WD_REPEATS_REGION"/>
    <property type="match status" value="4"/>
</dbReference>
<dbReference type="OrthoDB" id="10257301at2759"/>
<evidence type="ECO:0000256" key="1">
    <source>
        <dbReference type="ARBA" id="ARBA00004123"/>
    </source>
</evidence>
<feature type="repeat" description="WD" evidence="9">
    <location>
        <begin position="511"/>
        <end position="542"/>
    </location>
</feature>
<dbReference type="GO" id="GO:0003729">
    <property type="term" value="F:mRNA binding"/>
    <property type="evidence" value="ECO:0007669"/>
    <property type="project" value="TreeGrafter"/>
</dbReference>
<dbReference type="OMA" id="VQVYDHH"/>